<dbReference type="Pfam" id="PF01261">
    <property type="entry name" value="AP_endonuc_2"/>
    <property type="match status" value="1"/>
</dbReference>
<feature type="domain" description="Xylose isomerase-like TIM barrel" evidence="1">
    <location>
        <begin position="19"/>
        <end position="271"/>
    </location>
</feature>
<dbReference type="PANTHER" id="PTHR12110">
    <property type="entry name" value="HYDROXYPYRUVATE ISOMERASE"/>
    <property type="match status" value="1"/>
</dbReference>
<organism evidence="2">
    <name type="scientific">uncultured Chloroflexota bacterium</name>
    <dbReference type="NCBI Taxonomy" id="166587"/>
    <lineage>
        <taxon>Bacteria</taxon>
        <taxon>Bacillati</taxon>
        <taxon>Chloroflexota</taxon>
        <taxon>environmental samples</taxon>
    </lineage>
</organism>
<protein>
    <recommendedName>
        <fullName evidence="1">Xylose isomerase-like TIM barrel domain-containing protein</fullName>
    </recommendedName>
</protein>
<dbReference type="EMBL" id="CADCTC010000229">
    <property type="protein sequence ID" value="CAA9287036.1"/>
    <property type="molecule type" value="Genomic_DNA"/>
</dbReference>
<dbReference type="Gene3D" id="3.20.20.150">
    <property type="entry name" value="Divalent-metal-dependent TIM barrel enzymes"/>
    <property type="match status" value="1"/>
</dbReference>
<gene>
    <name evidence="2" type="ORF">AVDCRST_MAG77-4370</name>
</gene>
<accession>A0A6J4JTN1</accession>
<name>A0A6J4JTN1_9CHLR</name>
<dbReference type="InterPro" id="IPR050312">
    <property type="entry name" value="IolE/XylAMocC-like"/>
</dbReference>
<dbReference type="InterPro" id="IPR036237">
    <property type="entry name" value="Xyl_isomerase-like_sf"/>
</dbReference>
<sequence length="279" mass="30982">MRFGSCNEMFEGWELSRQFAFLRECGYEGVEIAPFTIAKDVTEIPAAQRREVASLARQHDIEVIGLHWLMVGPEGMYVTHTDDAVRQRTTAYLQELMRFCADVDGQVLVFGSPKQRNLLPGVTREQARAWLIEVFEQALPVAEQVGVTLCLEPLPPPECDFITTTAEAIDIIDAIGHPNLRLILDVKSMVGEQSATGRSIPDTIRRVAPYVAHFQANDANLGHPGSGQIDFVPIFAALQDVGYGGFVSVETFDFKPGPESIARESIDYMRRTLAQAQRS</sequence>
<dbReference type="SUPFAM" id="SSF51658">
    <property type="entry name" value="Xylose isomerase-like"/>
    <property type="match status" value="1"/>
</dbReference>
<reference evidence="2" key="1">
    <citation type="submission" date="2020-02" db="EMBL/GenBank/DDBJ databases">
        <authorList>
            <person name="Meier V. D."/>
        </authorList>
    </citation>
    <scope>NUCLEOTIDE SEQUENCE</scope>
    <source>
        <strain evidence="2">AVDCRST_MAG77</strain>
    </source>
</reference>
<evidence type="ECO:0000313" key="2">
    <source>
        <dbReference type="EMBL" id="CAA9287036.1"/>
    </source>
</evidence>
<dbReference type="AlphaFoldDB" id="A0A6J4JTN1"/>
<dbReference type="InterPro" id="IPR013022">
    <property type="entry name" value="Xyl_isomerase-like_TIM-brl"/>
</dbReference>
<evidence type="ECO:0000259" key="1">
    <source>
        <dbReference type="Pfam" id="PF01261"/>
    </source>
</evidence>
<proteinExistence type="predicted"/>
<dbReference type="PANTHER" id="PTHR12110:SF21">
    <property type="entry name" value="XYLOSE ISOMERASE-LIKE TIM BARREL DOMAIN-CONTAINING PROTEIN"/>
    <property type="match status" value="1"/>
</dbReference>